<dbReference type="EMBL" id="KV744968">
    <property type="protein sequence ID" value="OCK80265.1"/>
    <property type="molecule type" value="Genomic_DNA"/>
</dbReference>
<proteinExistence type="predicted"/>
<evidence type="ECO:0000313" key="2">
    <source>
        <dbReference type="EMBL" id="OCK80265.1"/>
    </source>
</evidence>
<dbReference type="Proteomes" id="UP000250266">
    <property type="component" value="Unassembled WGS sequence"/>
</dbReference>
<evidence type="ECO:0000313" key="3">
    <source>
        <dbReference type="Proteomes" id="UP000250266"/>
    </source>
</evidence>
<gene>
    <name evidence="2" type="ORF">K432DRAFT_49216</name>
</gene>
<dbReference type="AlphaFoldDB" id="A0A8E2EAI4"/>
<feature type="region of interest" description="Disordered" evidence="1">
    <location>
        <begin position="97"/>
        <end position="117"/>
    </location>
</feature>
<organism evidence="2 3">
    <name type="scientific">Lepidopterella palustris CBS 459.81</name>
    <dbReference type="NCBI Taxonomy" id="1314670"/>
    <lineage>
        <taxon>Eukaryota</taxon>
        <taxon>Fungi</taxon>
        <taxon>Dikarya</taxon>
        <taxon>Ascomycota</taxon>
        <taxon>Pezizomycotina</taxon>
        <taxon>Dothideomycetes</taxon>
        <taxon>Pleosporomycetidae</taxon>
        <taxon>Mytilinidiales</taxon>
        <taxon>Argynnaceae</taxon>
        <taxon>Lepidopterella</taxon>
    </lineage>
</organism>
<reference evidence="2 3" key="1">
    <citation type="journal article" date="2016" name="Nat. Commun.">
        <title>Ectomycorrhizal ecology is imprinted in the genome of the dominant symbiotic fungus Cenococcum geophilum.</title>
        <authorList>
            <consortium name="DOE Joint Genome Institute"/>
            <person name="Peter M."/>
            <person name="Kohler A."/>
            <person name="Ohm R.A."/>
            <person name="Kuo A."/>
            <person name="Krutzmann J."/>
            <person name="Morin E."/>
            <person name="Arend M."/>
            <person name="Barry K.W."/>
            <person name="Binder M."/>
            <person name="Choi C."/>
            <person name="Clum A."/>
            <person name="Copeland A."/>
            <person name="Grisel N."/>
            <person name="Haridas S."/>
            <person name="Kipfer T."/>
            <person name="LaButti K."/>
            <person name="Lindquist E."/>
            <person name="Lipzen A."/>
            <person name="Maire R."/>
            <person name="Meier B."/>
            <person name="Mihaltcheva S."/>
            <person name="Molinier V."/>
            <person name="Murat C."/>
            <person name="Poggeler S."/>
            <person name="Quandt C.A."/>
            <person name="Sperisen C."/>
            <person name="Tritt A."/>
            <person name="Tisserant E."/>
            <person name="Crous P.W."/>
            <person name="Henrissat B."/>
            <person name="Nehls U."/>
            <person name="Egli S."/>
            <person name="Spatafora J.W."/>
            <person name="Grigoriev I.V."/>
            <person name="Martin F.M."/>
        </authorList>
    </citation>
    <scope>NUCLEOTIDE SEQUENCE [LARGE SCALE GENOMIC DNA]</scope>
    <source>
        <strain evidence="2 3">CBS 459.81</strain>
    </source>
</reference>
<protein>
    <submittedName>
        <fullName evidence="2">Uncharacterized protein</fullName>
    </submittedName>
</protein>
<feature type="region of interest" description="Disordered" evidence="1">
    <location>
        <begin position="1"/>
        <end position="33"/>
    </location>
</feature>
<keyword evidence="3" id="KW-1185">Reference proteome</keyword>
<feature type="region of interest" description="Disordered" evidence="1">
    <location>
        <begin position="141"/>
        <end position="161"/>
    </location>
</feature>
<feature type="compositionally biased region" description="Polar residues" evidence="1">
    <location>
        <begin position="17"/>
        <end position="29"/>
    </location>
</feature>
<sequence>MVSRHNGLVERKRAKTATPTQQRNNNNFDANKRKIGAKSERTILCYYYPTQSICRKAGYGVCSGSCVNMQLGATCQSSAKPNQHRLVLCTPTWPSQAASPAGSSRSPEQTGKRGVTASWHRGLELTISWIPSFDRRRHQLNSGVSSNGSETREISGRLQFA</sequence>
<feature type="compositionally biased region" description="Polar residues" evidence="1">
    <location>
        <begin position="97"/>
        <end position="109"/>
    </location>
</feature>
<evidence type="ECO:0000256" key="1">
    <source>
        <dbReference type="SAM" id="MobiDB-lite"/>
    </source>
</evidence>
<name>A0A8E2EAI4_9PEZI</name>
<accession>A0A8E2EAI4</accession>